<protein>
    <recommendedName>
        <fullName evidence="2">Flagellar hook-length control protein-like C-terminal domain-containing protein</fullName>
    </recommendedName>
</protein>
<dbReference type="InterPro" id="IPR021136">
    <property type="entry name" value="Flagellar_hook_control-like_C"/>
</dbReference>
<feature type="region of interest" description="Disordered" evidence="1">
    <location>
        <begin position="78"/>
        <end position="144"/>
    </location>
</feature>
<feature type="compositionally biased region" description="Basic and acidic residues" evidence="1">
    <location>
        <begin position="182"/>
        <end position="193"/>
    </location>
</feature>
<dbReference type="Pfam" id="PF02120">
    <property type="entry name" value="Flg_hook"/>
    <property type="match status" value="1"/>
</dbReference>
<gene>
    <name evidence="3" type="ORF">FH759_08120</name>
</gene>
<accession>A0A7C9LNE0</accession>
<name>A0A7C9LNE0_9RHOB</name>
<dbReference type="Gene3D" id="3.30.750.140">
    <property type="match status" value="1"/>
</dbReference>
<dbReference type="CDD" id="cd17470">
    <property type="entry name" value="T3SS_Flik_C"/>
    <property type="match status" value="1"/>
</dbReference>
<feature type="compositionally biased region" description="Basic and acidic residues" evidence="1">
    <location>
        <begin position="275"/>
        <end position="292"/>
    </location>
</feature>
<dbReference type="AlphaFoldDB" id="A0A7C9LNE0"/>
<feature type="compositionally biased region" description="Pro residues" evidence="1">
    <location>
        <begin position="215"/>
        <end position="228"/>
    </location>
</feature>
<sequence length="503" mass="51428">MPDVQTALSPLAPSLGQVMPAKALTTPDGWQPFSAHLDLLPVEDAAHAGLAEDGTAAADAAVNVPDVLIGALPAGTAVPHPDGGAPDQRDVSAAPPSGGIKRRTPDQILQVDGGLPQRPDAGGEARANGLAASPGRSAPEGGRDGKMMIAQQSVPDATPVHVALRKAQLVADPKTMVPPKAEQAEKAPREVPAVDRAGAPRASGPATVVAEPKLAPNPSPTTQPPDPGPTIRASASASSGTAQPAKPLEGMEQVAASGLAATQAQSTLRPAPTPPKRDVPSARADAGDRRAPPEAQMEFETRGNTATRVPAVAARPDAFEPARGGFSHTLEIKEMQGKSSAMTAESELSGLAASTPTAVARGAPGYLSTATPDIPRQIAVQLADAMPQAQGRDVEISLNPQELGRVRISLNANDAGVTMAITAERGETLDLMRRHIDQLAQEFRDMGYGDVSFSFGQSGKGQDQGDPQTVAGQVAAPDQQGMPLDPAALSRPIAAASGLDLRI</sequence>
<evidence type="ECO:0000259" key="2">
    <source>
        <dbReference type="Pfam" id="PF02120"/>
    </source>
</evidence>
<feature type="domain" description="Flagellar hook-length control protein-like C-terminal" evidence="2">
    <location>
        <begin position="384"/>
        <end position="463"/>
    </location>
</feature>
<dbReference type="InterPro" id="IPR038610">
    <property type="entry name" value="FliK-like_C_sf"/>
</dbReference>
<proteinExistence type="predicted"/>
<dbReference type="RefSeq" id="WP_273249342.1">
    <property type="nucleotide sequence ID" value="NZ_VENJ01000010.1"/>
</dbReference>
<organism evidence="3 4">
    <name type="scientific">Sediminimonas qiaohouensis</name>
    <dbReference type="NCBI Taxonomy" id="552061"/>
    <lineage>
        <taxon>Bacteria</taxon>
        <taxon>Pseudomonadati</taxon>
        <taxon>Pseudomonadota</taxon>
        <taxon>Alphaproteobacteria</taxon>
        <taxon>Rhodobacterales</taxon>
        <taxon>Roseobacteraceae</taxon>
        <taxon>Sediminimonas</taxon>
    </lineage>
</organism>
<reference evidence="3 4" key="1">
    <citation type="submission" date="2019-06" db="EMBL/GenBank/DDBJ databases">
        <title>Enrichment of Autotrophic Halophilic Microorganisms from Red Sea Brine Pool Using Microbial Electrosynthesis System.</title>
        <authorList>
            <person name="Alqahtani M.F."/>
            <person name="Bajracharya S."/>
            <person name="Katuri K.P."/>
            <person name="Ali M."/>
            <person name="Saikaly P.E."/>
        </authorList>
    </citation>
    <scope>NUCLEOTIDE SEQUENCE [LARGE SCALE GENOMIC DNA]</scope>
    <source>
        <strain evidence="3">MES6</strain>
    </source>
</reference>
<dbReference type="EMBL" id="VENJ01000010">
    <property type="protein sequence ID" value="MTJ04642.1"/>
    <property type="molecule type" value="Genomic_DNA"/>
</dbReference>
<evidence type="ECO:0000313" key="3">
    <source>
        <dbReference type="EMBL" id="MTJ04642.1"/>
    </source>
</evidence>
<feature type="compositionally biased region" description="Polar residues" evidence="1">
    <location>
        <begin position="233"/>
        <end position="242"/>
    </location>
</feature>
<evidence type="ECO:0000313" key="4">
    <source>
        <dbReference type="Proteomes" id="UP000483078"/>
    </source>
</evidence>
<dbReference type="Proteomes" id="UP000483078">
    <property type="component" value="Unassembled WGS sequence"/>
</dbReference>
<comment type="caution">
    <text evidence="3">The sequence shown here is derived from an EMBL/GenBank/DDBJ whole genome shotgun (WGS) entry which is preliminary data.</text>
</comment>
<feature type="region of interest" description="Disordered" evidence="1">
    <location>
        <begin position="171"/>
        <end position="295"/>
    </location>
</feature>
<evidence type="ECO:0000256" key="1">
    <source>
        <dbReference type="SAM" id="MobiDB-lite"/>
    </source>
</evidence>